<dbReference type="InterPro" id="IPR041681">
    <property type="entry name" value="PH_9"/>
</dbReference>
<evidence type="ECO:0000256" key="5">
    <source>
        <dbReference type="ARBA" id="ARBA00022490"/>
    </source>
</evidence>
<evidence type="ECO:0000256" key="2">
    <source>
        <dbReference type="ARBA" id="ARBA00006826"/>
    </source>
</evidence>
<dbReference type="CDD" id="cd00174">
    <property type="entry name" value="SH3"/>
    <property type="match status" value="1"/>
</dbReference>
<dbReference type="InterPro" id="IPR036028">
    <property type="entry name" value="SH3-like_dom_sf"/>
</dbReference>
<dbReference type="SUPFAM" id="SSF47576">
    <property type="entry name" value="Calponin-homology domain, CH-domain"/>
    <property type="match status" value="1"/>
</dbReference>
<dbReference type="PROSITE" id="PS50002">
    <property type="entry name" value="SH3"/>
    <property type="match status" value="1"/>
</dbReference>
<feature type="compositionally biased region" description="Low complexity" evidence="14">
    <location>
        <begin position="3986"/>
        <end position="3995"/>
    </location>
</feature>
<evidence type="ECO:0000256" key="4">
    <source>
        <dbReference type="ARBA" id="ARBA00022467"/>
    </source>
</evidence>
<dbReference type="InterPro" id="IPR001589">
    <property type="entry name" value="Actinin_actin-bd_CS"/>
</dbReference>
<dbReference type="GO" id="GO:0045170">
    <property type="term" value="C:spectrosome"/>
    <property type="evidence" value="ECO:0007669"/>
    <property type="project" value="UniProtKB-ARBA"/>
</dbReference>
<dbReference type="Gene3D" id="2.30.30.40">
    <property type="entry name" value="SH3 Domains"/>
    <property type="match status" value="1"/>
</dbReference>
<dbReference type="PROSITE" id="PS00020">
    <property type="entry name" value="ACTININ_2"/>
    <property type="match status" value="1"/>
</dbReference>
<dbReference type="InterPro" id="IPR001849">
    <property type="entry name" value="PH_domain"/>
</dbReference>
<dbReference type="GO" id="GO:0048790">
    <property type="term" value="P:maintenance of presynaptic active zone structure"/>
    <property type="evidence" value="ECO:0007669"/>
    <property type="project" value="UniProtKB-ARBA"/>
</dbReference>
<feature type="region of interest" description="Disordered" evidence="14">
    <location>
        <begin position="4011"/>
        <end position="4082"/>
    </location>
</feature>
<dbReference type="FunFam" id="1.20.58.60:FF:000013">
    <property type="entry name" value="Spectrin alpha chain, non-erythrocytic 1"/>
    <property type="match status" value="1"/>
</dbReference>
<keyword evidence="4" id="KW-0117">Actin capping</keyword>
<dbReference type="CDD" id="cd21194">
    <property type="entry name" value="CH_beta_spectrin_rpt2"/>
    <property type="match status" value="1"/>
</dbReference>
<feature type="compositionally biased region" description="Pro residues" evidence="14">
    <location>
        <begin position="3963"/>
        <end position="3973"/>
    </location>
</feature>
<dbReference type="InterPro" id="IPR001605">
    <property type="entry name" value="PH_dom-spectrin-type"/>
</dbReference>
<feature type="compositionally biased region" description="Pro residues" evidence="14">
    <location>
        <begin position="3897"/>
        <end position="3910"/>
    </location>
</feature>
<dbReference type="FunFam" id="1.20.58.60:FF:000011">
    <property type="entry name" value="Spectrin beta chain"/>
    <property type="match status" value="1"/>
</dbReference>
<feature type="domain" description="Calponin-homology (CH)" evidence="17">
    <location>
        <begin position="145"/>
        <end position="250"/>
    </location>
</feature>
<dbReference type="InterPro" id="IPR001715">
    <property type="entry name" value="CH_dom"/>
</dbReference>
<dbReference type="FunFam" id="1.10.418.10:FF:000001">
    <property type="entry name" value="Actinin alpha 1"/>
    <property type="match status" value="1"/>
</dbReference>
<dbReference type="InterPro" id="IPR001452">
    <property type="entry name" value="SH3_domain"/>
</dbReference>
<gene>
    <name evidence="18" type="ORF">Cfor_12060</name>
</gene>
<dbReference type="EMBL" id="BLKM01000504">
    <property type="protein sequence ID" value="GFG34803.1"/>
    <property type="molecule type" value="Genomic_DNA"/>
</dbReference>
<keyword evidence="7" id="KW-0344">Guanine-nucleotide releasing factor</keyword>
<keyword evidence="3 12" id="KW-0728">SH3 domain</keyword>
<dbReference type="Gene3D" id="2.30.29.30">
    <property type="entry name" value="Pleckstrin-homology domain (PH domain)/Phosphotyrosine-binding domain (PTB)"/>
    <property type="match status" value="1"/>
</dbReference>
<dbReference type="Gene3D" id="1.10.418.10">
    <property type="entry name" value="Calponin-like domain"/>
    <property type="match status" value="2"/>
</dbReference>
<evidence type="ECO:0000256" key="1">
    <source>
        <dbReference type="ARBA" id="ARBA00004245"/>
    </source>
</evidence>
<evidence type="ECO:0000259" key="17">
    <source>
        <dbReference type="PROSITE" id="PS50021"/>
    </source>
</evidence>
<dbReference type="FunFam" id="2.30.30.40:FF:000279">
    <property type="entry name" value="Spectrin beta chain, non-erythrocytic"/>
    <property type="match status" value="1"/>
</dbReference>
<dbReference type="PROSITE" id="PS50021">
    <property type="entry name" value="CH"/>
    <property type="match status" value="2"/>
</dbReference>
<feature type="region of interest" description="Disordered" evidence="14">
    <location>
        <begin position="925"/>
        <end position="946"/>
    </location>
</feature>
<dbReference type="FunFam" id="1.20.58.60:FF:000135">
    <property type="entry name" value="Spectrin beta chain, non-erythrocytic"/>
    <property type="match status" value="1"/>
</dbReference>
<evidence type="ECO:0000313" key="19">
    <source>
        <dbReference type="Proteomes" id="UP000502823"/>
    </source>
</evidence>
<dbReference type="Pfam" id="PF00435">
    <property type="entry name" value="Spectrin"/>
    <property type="match status" value="30"/>
</dbReference>
<feature type="compositionally biased region" description="Basic and acidic residues" evidence="14">
    <location>
        <begin position="935"/>
        <end position="946"/>
    </location>
</feature>
<dbReference type="InterPro" id="IPR018159">
    <property type="entry name" value="Spectrin/alpha-actinin"/>
</dbReference>
<dbReference type="SUPFAM" id="SSF50729">
    <property type="entry name" value="PH domain-like"/>
    <property type="match status" value="1"/>
</dbReference>
<dbReference type="GO" id="GO:0007026">
    <property type="term" value="P:negative regulation of microtubule depolymerization"/>
    <property type="evidence" value="ECO:0007669"/>
    <property type="project" value="UniProtKB-ARBA"/>
</dbReference>
<evidence type="ECO:0000256" key="6">
    <source>
        <dbReference type="ARBA" id="ARBA00022553"/>
    </source>
</evidence>
<evidence type="ECO:0000256" key="11">
    <source>
        <dbReference type="ARBA" id="ARBA00023212"/>
    </source>
</evidence>
<dbReference type="FunFam" id="1.20.58.60:FF:000152">
    <property type="entry name" value="Spectrin, beta, non-erythrocytic 5"/>
    <property type="match status" value="1"/>
</dbReference>
<evidence type="ECO:0000259" key="16">
    <source>
        <dbReference type="PROSITE" id="PS50003"/>
    </source>
</evidence>
<protein>
    <recommendedName>
        <fullName evidence="20">Spectrin beta chain</fullName>
    </recommendedName>
</protein>
<evidence type="ECO:0008006" key="20">
    <source>
        <dbReference type="Google" id="ProtNLM"/>
    </source>
</evidence>
<dbReference type="GO" id="GO:0045169">
    <property type="term" value="C:fusome"/>
    <property type="evidence" value="ECO:0007669"/>
    <property type="project" value="UniProtKB-ARBA"/>
</dbReference>
<dbReference type="FunFam" id="1.20.58.60:FF:000145">
    <property type="entry name" value="Spectrin beta chain, non-erythrocytic"/>
    <property type="match status" value="1"/>
</dbReference>
<keyword evidence="9" id="KW-0677">Repeat</keyword>
<dbReference type="FunFam" id="1.20.58.60:FF:000017">
    <property type="entry name" value="Spectrin alpha chain, non-erythrocytic 1"/>
    <property type="match status" value="1"/>
</dbReference>
<dbReference type="CDD" id="cd10571">
    <property type="entry name" value="PH_beta_spectrin"/>
    <property type="match status" value="1"/>
</dbReference>
<evidence type="ECO:0000259" key="15">
    <source>
        <dbReference type="PROSITE" id="PS50002"/>
    </source>
</evidence>
<dbReference type="FunFam" id="2.30.29.30:FF:000024">
    <property type="entry name" value="Spectrin beta chain"/>
    <property type="match status" value="1"/>
</dbReference>
<comment type="subcellular location">
    <subcellularLocation>
        <location evidence="1">Cytoplasm</location>
        <location evidence="1">Cytoskeleton</location>
    </subcellularLocation>
</comment>
<dbReference type="PROSITE" id="PS00019">
    <property type="entry name" value="ACTININ_1"/>
    <property type="match status" value="1"/>
</dbReference>
<dbReference type="FunFam" id="1.20.58.60:FF:000407">
    <property type="entry name" value="Spectrin beta chain, non-erythrocytic"/>
    <property type="match status" value="1"/>
</dbReference>
<sequence>MTQREDVIKFEQGRIRALQEERLAIQKKTFTKWMNSFLLKARMEVEDLFTDLADGKKLLKLLEIISGEKLGKPNSGKMRVHKVENVNKSLAFLHTKVRLESIGAEDIVDGNPRLILGLIWTIILRFQIQEIEIDVDEESESSEKKSAKDALLLWCQRKTNGYPGVNIQDFTGSWRNGLGFNALIHAHRPDLIDFKALQPSHHIENLNNAFDVANNELGIPRLLDAEDVDQARPDEKSVITYVASYYHTFARMKNEMKGGRRIAKIVGQMMDADNMKVHYERLTSNLLEWIRIKVLELENHNFPNSLEGIQKELLRFKQYRTVEKPPKYKERSEIEALYFHINTQLKSLNQPAFAPQDGQLIHDLERSWEGLERAEHRREVALRQELLRQERLEQLNYKFERKSVLREGYLKEMIQVLSDPRYGNNLTQVDATIKKHEAISADILAREERFHDLTNMSDELVRENYHGKDRVMRRKEEVLQSWQELLQLLDKHKTNLTMLCGLMAMLREIDTVMATIADLHGNFQSEDVGPHLLAVEDLLQKQSLAELQVTSLGETQRRLGRQAQHYVNSGHREVPLLQQRLNQLTSAYDSLVESSKARRVRLEDARNFFQFLQDHEEEESWLVEKQRICKAGISAKDLRAVLSLQQKHKALQDEMKARRNKSEQLCEVGRQLILDKHPSSPEIESRIDSLQEQWNTLQELAALRRKQLEDAAEAYQFYTDANEAESWLNEKMALVASADYGEDEPSAQALLQRHRDLQGELNAYSGDIASLNSQAEKLVQAGISTLELSSEPEALQELEQEEWVKEVRLVPQDYWEEEPVERTEHRTVLEERQVPQVRSLYAFTGQGMTMLKGEVMFLLNKTNSDWWNVRKADGTDGFVPANYVREIEPKVVQVHVRRPEKIREMQRVKKTRMVKQIIPTRRVRPVKPAGRPVKRKSEDGNENVEKRQKKINATYSQLLDLAQKRHALLEDSIRLYGFYRECDDFEKWIKDKERMLRADDSTDNVEAAKCKFEKFLTDLSASSKRIEALDAAVEEFMQQGHSQLDKVQARQKHIHQLWDHLNWLKGQKERSLEGASSVELFNRTCDEARDWMLEKMTQLDTAELGPDLKTVQALQRRHQHLERELAPVEEKVNRVNLLANSVKSSYPNERTNVNARQKEVQDLWGKVKAKALERRSRLEDAVGHQIFMNSSKNLLGWMASAKEALNADESARDVATAENLLKKHQELGDDIHAHEDEFREVTGLGGQLLQRNPMLTDVAERLERLNAEHEAVMRGWGEKGDWLRQCLDLQLLNREADQIEASTSSHEVFLANTDLGGSLDEVEALIKRHEDFESTLFAQDERLKAFSELADKLIKAGHYDSKYIDERRNQVVARRAAVKEAAAARQAALYASRKFHNFSADVNDLRGWMVDKLKTATDESYRDLTNLERKLQKHEAFERELHANEGQLRATGQGLLSEGGYQQADVGQMLQDLNQMWEELVSLSHDKGRCLRQAAAQRMYNRTMEDARLKLEEMELSLQSREVGTDMRHCKELLKKHQVLETDMSQWDQKISDLVELGKEMAHEGHFDADNILSASHNCQEKFSALREPAHKRRAALEESLRFHKFVFELDAQQQWIKEHLPLAASEKLGQNLHQAQSLHKKHRKLEAEITGHQPMIDRTLASGQALIEQAHPETKQIESLCVGLRDAWQDLQDQAQDRSRKLDLSLKAQQFFFEAGEVESWLSEKNDMLSSTDYGRDRDAASKLLTKHKALELELDTYSGIVNEMGHTAGAMVAAKHPDARAIATKQQLIQQQMRTLHRLATARQQRLMESMYRHEYFLESAELEQWIREQVQTAASEDYGQDYEHLLVLQNKFDDFKHRIEAGSERFTQCEELAKKLIASESPYAADIECRQEQLSVSETCLIRAVCRECWQQLLGLMDNREQRLQAAGEIHRFHRDVAEALSRIQEKDAALPDDLGRDLDSVSALIRRHEGFENDLVALEAQLQVVLVEDAARLEAQYPGQNAAHIAQQQNIVVSSWSLLQERSANRREELHASSELQRFLAQVRDLMNWAAGLRATMMMEEKVRDAASAQTLKAEHEALKAEIEAREETFQAVVELGRLMVQENHYAATEIQERFSQLLEERQRLHTAWQHKKVHLDQLIDLQFFLRDAKQIDALSSSQEVALAGTDIGTSVDEVDVAVKKHEAFEKLLATQEEKVLALQEHGDKLLAQNHFESGAIARRLGEVVQRRAKVHELCAARRQRLEDALHHAQFVRDVAEAESWIGEKQKKLEAEMSKGEVSSIEGKMKKLQKHQAFQAELTAHDGRIQHIKDKGDMLLAKKHKASREIRVQMDQLLTAWHQLLQASSNYSRGLEEAQDILDFNNQAEKVEAWIRDKEMMVQAGDTGRDYEHCLALQRKLDDVDSDMRVDDSRVKSIRTLADRLIRQGRSDTRAVQQRRDNLIAKWHDLQGALDLYRGHLARALEVHAFNRDVDDTSQRVAEKAVAMSTDDVGRDLAAVEQLQRKQEALERDMTAIEGKLKEHDGEARRLSQKHPELSAPIRSKLSELQENWRSLQQLARHRSGALAAAYTLHKFHADLHELDLWVAETIKRMGSSELPATSAEAEAMLELHQERKAEIDGRQEAFKSLKHFGMRLPVGGGQEDLAPSLAHLEELRRTLGVAWEERRHKLTQAHQLQLFREQADHADNWLASKEAFLNNDDLGDSLSSVEALLRKHEAFEKTLAAQAGRVEELEQFAVELLADHHYDTAGITQRLQAVCTRRDRLKESAMSRRRRLRESRQLQQFLRNMYEVEAWLHQKQQVASDESYRDPSNLQSKIQKHVAFELELSANRGRVGAVTVEGEALIGAGHFASMEIQARLDELEAAWHELQDSSQLKRERLNDAYQAQLFSRTLEELEVWMDEVELQLQSEDHGKDLASVSHLLKRHALLEGDVNSHIEAVEQVKDTAAAFQSSNHFMGDEIQERSLAVIKRYHSLQQPMQIRRDNLEDALLLHQFLRDVDDELQWVAEKERQASSTDLGTSLTAVQSLQKKHQALEAEILSREPVVQTLVARAQRMVRSGHFAASRIEACSTELTEKMGHLRDIASVRRLRLLDAVESQMFYAETNEAETWIREKWPLLTSSDFGKDEDSVQSLIKKLEGVERDLSQFQHTVGKLAKLSQGLVDRRHFDSHNITAKQAQIEAQFSELQLLASQRSSRLGESLTLYRFLREADEVAEWVGDQTALAASEDYGRDVEHVELLIQTFDSFLSSLAASGGRVTSCISTGRALIAEGNPERERIQVKLDDTQQLWEDLRELAHARQEALAGAKQVHVFDRRADETIGWIQEKDAALSGQGYGQDLETIQALVRQHQVFETDLAAVKEQVESVTEEAGRLASLFPDAREHIAVKHEDTLDAWGDLLEKSAQRRDKLQQAEQLQAYFNEYRDLMAWINEMIAKVTAPDLAQDVPGAEALIVRHKEHRAEIDTRTDAFTKFSQTGHKLIAEGHFLAHEIEEKISILEQRKQLLNDTWARRKAIYDQNLDTQVFKRDADMLENWIISREPLLHDGKLGETIGQVEDLIRKHEDFEKTIEAQEEKFSALQRVTMLEEAFQKQQQDEIAARQAEKERVERERIEARKRREVQRITEERRREDERRWTQESRIGRDEVSGSSDQLDVSTNSSRLNTLDVPEPVSTGALHKAGSVSQLFGEQMRRESMKAELKKPKRTPSFTTRRRTQSFRKLQRLEQLDQLPPVEIQGTLDRKHELQSAGKKAPVRSWKTFYTVLCGQLLCFFRDHDDFLASKAATSPIIIFKARCEKAEDYTKRKHVFRLCCTDGSEFLFLAATEREMEDWVNKISFHAKLPPSLQLLSYDDSQKSAGSVDQVPEAHGDVRDGAGEASSASSRCSTPESLSQSPKPTVPPQGDPPPVPTRSPSTEAVTLRNKLPATGGDMRAVSYHQNGVPPPEAGNWRRSHMELGQQQQEVPPPLPSSAPPHRPRTGSADHWSQQQQQQQQQQHAAYQAYVNVGAASQLGQPGREVRPSSLPPYVTPSAAGVGIEGSQRHVPPGESSLEGEQQPPVGRKDKDKRSSVLSSLFRKKRATHL</sequence>
<keyword evidence="8" id="KW-0493">Microtubule</keyword>
<feature type="region of interest" description="Disordered" evidence="14">
    <location>
        <begin position="3696"/>
        <end position="3716"/>
    </location>
</feature>
<keyword evidence="13" id="KW-0175">Coiled coil</keyword>
<evidence type="ECO:0000256" key="3">
    <source>
        <dbReference type="ARBA" id="ARBA00022443"/>
    </source>
</evidence>
<dbReference type="SMART" id="SM00033">
    <property type="entry name" value="CH"/>
    <property type="match status" value="2"/>
</dbReference>
<dbReference type="FunFam" id="1.20.58.60:FF:000429">
    <property type="entry name" value="Beta-H spectrin"/>
    <property type="match status" value="1"/>
</dbReference>
<feature type="domain" description="SH3" evidence="15">
    <location>
        <begin position="832"/>
        <end position="889"/>
    </location>
</feature>
<comment type="caution">
    <text evidence="18">The sequence shown here is derived from an EMBL/GenBank/DDBJ whole genome shotgun (WGS) entry which is preliminary data.</text>
</comment>
<keyword evidence="11" id="KW-0206">Cytoskeleton</keyword>
<dbReference type="PROSITE" id="PS50003">
    <property type="entry name" value="PH_DOMAIN"/>
    <property type="match status" value="1"/>
</dbReference>
<keyword evidence="19" id="KW-1185">Reference proteome</keyword>
<feature type="compositionally biased region" description="Polar residues" evidence="14">
    <location>
        <begin position="3879"/>
        <end position="3894"/>
    </location>
</feature>
<feature type="region of interest" description="Disordered" evidence="14">
    <location>
        <begin position="3627"/>
        <end position="3676"/>
    </location>
</feature>
<evidence type="ECO:0000256" key="12">
    <source>
        <dbReference type="PROSITE-ProRule" id="PRU00192"/>
    </source>
</evidence>
<dbReference type="Pfam" id="PF00307">
    <property type="entry name" value="CH"/>
    <property type="match status" value="2"/>
</dbReference>
<evidence type="ECO:0000256" key="13">
    <source>
        <dbReference type="SAM" id="Coils"/>
    </source>
</evidence>
<dbReference type="OrthoDB" id="9942256at2759"/>
<dbReference type="FunFam" id="1.20.58.60:FF:000020">
    <property type="entry name" value="Spectrin alpha chain, non-erythrocytic 1"/>
    <property type="match status" value="1"/>
</dbReference>
<dbReference type="SMART" id="SM00326">
    <property type="entry name" value="SH3"/>
    <property type="match status" value="1"/>
</dbReference>
<proteinExistence type="inferred from homology"/>
<dbReference type="SUPFAM" id="SSF50044">
    <property type="entry name" value="SH3-domain"/>
    <property type="match status" value="1"/>
</dbReference>
<dbReference type="GO" id="GO:0042062">
    <property type="term" value="P:long-term strengthening of neuromuscular junction"/>
    <property type="evidence" value="ECO:0007669"/>
    <property type="project" value="UniProtKB-ARBA"/>
</dbReference>
<feature type="compositionally biased region" description="Polar residues" evidence="14">
    <location>
        <begin position="3649"/>
        <end position="3665"/>
    </location>
</feature>
<dbReference type="GO" id="GO:0005543">
    <property type="term" value="F:phospholipid binding"/>
    <property type="evidence" value="ECO:0007669"/>
    <property type="project" value="InterPro"/>
</dbReference>
<dbReference type="FunCoup" id="A0A6L2PQG2">
    <property type="interactions" value="63"/>
</dbReference>
<dbReference type="FunFam" id="1.20.58.60:FF:000191">
    <property type="entry name" value="Spectrin, beta, non-erythrocytic 5"/>
    <property type="match status" value="1"/>
</dbReference>
<feature type="coiled-coil region" evidence="13">
    <location>
        <begin position="1207"/>
        <end position="1237"/>
    </location>
</feature>
<feature type="region of interest" description="Disordered" evidence="14">
    <location>
        <begin position="3853"/>
        <end position="3998"/>
    </location>
</feature>
<evidence type="ECO:0000256" key="7">
    <source>
        <dbReference type="ARBA" id="ARBA00022658"/>
    </source>
</evidence>
<dbReference type="FunFam" id="1.20.58.60:FF:000019">
    <property type="entry name" value="Spectrin beta chain"/>
    <property type="match status" value="2"/>
</dbReference>
<feature type="coiled-coil region" evidence="13">
    <location>
        <begin position="2500"/>
        <end position="2527"/>
    </location>
</feature>
<dbReference type="InterPro" id="IPR011993">
    <property type="entry name" value="PH-like_dom_sf"/>
</dbReference>
<reference evidence="19" key="1">
    <citation type="submission" date="2020-01" db="EMBL/GenBank/DDBJ databases">
        <title>Draft genome sequence of the Termite Coptotermes fromosanus.</title>
        <authorList>
            <person name="Itakura S."/>
            <person name="Yosikawa Y."/>
            <person name="Umezawa K."/>
        </authorList>
    </citation>
    <scope>NUCLEOTIDE SEQUENCE [LARGE SCALE GENOMIC DNA]</scope>
</reference>
<feature type="compositionally biased region" description="Basic and acidic residues" evidence="14">
    <location>
        <begin position="3627"/>
        <end position="3648"/>
    </location>
</feature>
<comment type="similarity">
    <text evidence="2">Belongs to the spectrin family.</text>
</comment>
<feature type="domain" description="PH" evidence="16">
    <location>
        <begin position="3733"/>
        <end position="3841"/>
    </location>
</feature>
<dbReference type="PANTHER" id="PTHR11915">
    <property type="entry name" value="SPECTRIN/FILAMIN RELATED CYTOSKELETAL PROTEIN"/>
    <property type="match status" value="1"/>
</dbReference>
<dbReference type="Gene3D" id="1.20.58.60">
    <property type="match status" value="25"/>
</dbReference>
<evidence type="ECO:0000256" key="8">
    <source>
        <dbReference type="ARBA" id="ARBA00022701"/>
    </source>
</evidence>
<keyword evidence="5" id="KW-0963">Cytoplasm</keyword>
<name>A0A6L2PQG2_COPFO</name>
<dbReference type="GO" id="GO:0003779">
    <property type="term" value="F:actin binding"/>
    <property type="evidence" value="ECO:0007669"/>
    <property type="project" value="UniProtKB-KW"/>
</dbReference>
<dbReference type="SMART" id="SM00150">
    <property type="entry name" value="SPEC"/>
    <property type="match status" value="30"/>
</dbReference>
<dbReference type="GO" id="GO:0007274">
    <property type="term" value="P:neuromuscular synaptic transmission"/>
    <property type="evidence" value="ECO:0007669"/>
    <property type="project" value="UniProtKB-ARBA"/>
</dbReference>
<dbReference type="GO" id="GO:0008017">
    <property type="term" value="F:microtubule binding"/>
    <property type="evidence" value="ECO:0007669"/>
    <property type="project" value="UniProtKB-ARBA"/>
</dbReference>
<dbReference type="FunFam" id="1.10.418.10:FF:000043">
    <property type="entry name" value="Spectrin beta chain, non-erythrocytic"/>
    <property type="match status" value="1"/>
</dbReference>
<dbReference type="GO" id="GO:0005085">
    <property type="term" value="F:guanyl-nucleotide exchange factor activity"/>
    <property type="evidence" value="ECO:0007669"/>
    <property type="project" value="UniProtKB-KW"/>
</dbReference>
<dbReference type="GO" id="GO:0016328">
    <property type="term" value="C:lateral plasma membrane"/>
    <property type="evidence" value="ECO:0007669"/>
    <property type="project" value="UniProtKB-ARBA"/>
</dbReference>
<dbReference type="InParanoid" id="A0A6L2PQG2"/>
<evidence type="ECO:0000256" key="10">
    <source>
        <dbReference type="ARBA" id="ARBA00023203"/>
    </source>
</evidence>
<evidence type="ECO:0000256" key="9">
    <source>
        <dbReference type="ARBA" id="ARBA00022737"/>
    </source>
</evidence>
<evidence type="ECO:0000256" key="14">
    <source>
        <dbReference type="SAM" id="MobiDB-lite"/>
    </source>
</evidence>
<dbReference type="InterPro" id="IPR036872">
    <property type="entry name" value="CH_dom_sf"/>
</dbReference>
<dbReference type="SUPFAM" id="SSF46966">
    <property type="entry name" value="Spectrin repeat"/>
    <property type="match status" value="25"/>
</dbReference>
<organism evidence="18 19">
    <name type="scientific">Coptotermes formosanus</name>
    <name type="common">Formosan subterranean termite</name>
    <dbReference type="NCBI Taxonomy" id="36987"/>
    <lineage>
        <taxon>Eukaryota</taxon>
        <taxon>Metazoa</taxon>
        <taxon>Ecdysozoa</taxon>
        <taxon>Arthropoda</taxon>
        <taxon>Hexapoda</taxon>
        <taxon>Insecta</taxon>
        <taxon>Pterygota</taxon>
        <taxon>Neoptera</taxon>
        <taxon>Polyneoptera</taxon>
        <taxon>Dictyoptera</taxon>
        <taxon>Blattodea</taxon>
        <taxon>Blattoidea</taxon>
        <taxon>Termitoidae</taxon>
        <taxon>Rhinotermitidae</taxon>
        <taxon>Coptotermes</taxon>
    </lineage>
</organism>
<keyword evidence="6" id="KW-0597">Phosphoprotein</keyword>
<feature type="domain" description="Calponin-homology (CH)" evidence="17">
    <location>
        <begin position="24"/>
        <end position="127"/>
    </location>
</feature>
<dbReference type="GO" id="GO:0005874">
    <property type="term" value="C:microtubule"/>
    <property type="evidence" value="ECO:0007669"/>
    <property type="project" value="UniProtKB-KW"/>
</dbReference>
<accession>A0A6L2PQG2</accession>
<dbReference type="Pfam" id="PF00018">
    <property type="entry name" value="SH3_1"/>
    <property type="match status" value="1"/>
</dbReference>
<dbReference type="GO" id="GO:0051693">
    <property type="term" value="P:actin filament capping"/>
    <property type="evidence" value="ECO:0007669"/>
    <property type="project" value="UniProtKB-KW"/>
</dbReference>
<dbReference type="CDD" id="cd21193">
    <property type="entry name" value="CH_beta_spectrin_rpt1"/>
    <property type="match status" value="1"/>
</dbReference>
<dbReference type="FunFam" id="1.20.58.60:FF:000007">
    <property type="entry name" value="Spectrin alpha chain non-erythrocytic 1"/>
    <property type="match status" value="3"/>
</dbReference>
<dbReference type="GO" id="GO:0031594">
    <property type="term" value="C:neuromuscular junction"/>
    <property type="evidence" value="ECO:0007669"/>
    <property type="project" value="UniProtKB-ARBA"/>
</dbReference>
<dbReference type="PRINTS" id="PR00683">
    <property type="entry name" value="SPECTRINPH"/>
</dbReference>
<dbReference type="GO" id="GO:0016199">
    <property type="term" value="P:axon midline choice point recognition"/>
    <property type="evidence" value="ECO:0007669"/>
    <property type="project" value="UniProtKB-ARBA"/>
</dbReference>
<dbReference type="FunFam" id="1.20.58.60:FF:000156">
    <property type="entry name" value="Spectrin beta chain, non-erythrocytic"/>
    <property type="match status" value="1"/>
</dbReference>
<feature type="compositionally biased region" description="Basic and acidic residues" evidence="14">
    <location>
        <begin position="3865"/>
        <end position="3875"/>
    </location>
</feature>
<dbReference type="Pfam" id="PF15410">
    <property type="entry name" value="PH_9"/>
    <property type="match status" value="1"/>
</dbReference>
<dbReference type="SMART" id="SM00233">
    <property type="entry name" value="PH"/>
    <property type="match status" value="1"/>
</dbReference>
<evidence type="ECO:0000313" key="18">
    <source>
        <dbReference type="EMBL" id="GFG34803.1"/>
    </source>
</evidence>
<dbReference type="CDD" id="cd00176">
    <property type="entry name" value="SPEC"/>
    <property type="match status" value="15"/>
</dbReference>
<dbReference type="InterPro" id="IPR002017">
    <property type="entry name" value="Spectrin_repeat"/>
</dbReference>
<keyword evidence="10" id="KW-0009">Actin-binding</keyword>
<dbReference type="Proteomes" id="UP000502823">
    <property type="component" value="Unassembled WGS sequence"/>
</dbReference>